<comment type="caution">
    <text evidence="3">The sequence shown here is derived from an EMBL/GenBank/DDBJ whole genome shotgun (WGS) entry which is preliminary data.</text>
</comment>
<accession>A0ABS1UG38</accession>
<feature type="compositionally biased region" description="Gly residues" evidence="1">
    <location>
        <begin position="230"/>
        <end position="253"/>
    </location>
</feature>
<feature type="region of interest" description="Disordered" evidence="1">
    <location>
        <begin position="170"/>
        <end position="389"/>
    </location>
</feature>
<evidence type="ECO:0000313" key="3">
    <source>
        <dbReference type="EMBL" id="MBL6275297.1"/>
    </source>
</evidence>
<evidence type="ECO:0000256" key="1">
    <source>
        <dbReference type="SAM" id="MobiDB-lite"/>
    </source>
</evidence>
<feature type="compositionally biased region" description="Low complexity" evidence="1">
    <location>
        <begin position="220"/>
        <end position="229"/>
    </location>
</feature>
<reference evidence="3 4" key="1">
    <citation type="submission" date="2021-01" db="EMBL/GenBank/DDBJ databases">
        <title>Genome sequencing of Micromonospora fiedleri MG-37.</title>
        <authorList>
            <person name="Moreland P.E.J."/>
            <person name="Stach J.E.M."/>
        </authorList>
    </citation>
    <scope>NUCLEOTIDE SEQUENCE [LARGE SCALE GENOMIC DNA]</scope>
    <source>
        <strain evidence="3 4">MG-37</strain>
    </source>
</reference>
<proteinExistence type="predicted"/>
<keyword evidence="4" id="KW-1185">Reference proteome</keyword>
<sequence>MTSPAEPPPHTPTPAGQVTRPLRELAALVLLAANAVLLFVGLIRLVTPQGAYSTVTGRAGSAFFAFIGLEAVVLPLLAVLLATHIAPAVPKAKLITQVALVEYAVSAVLGGLTLLIWMVGRLAEAQIFDALTGMLTRTAWVALFGLAAYVVWSIWRRLYHVPRPKAEPGVYGTPQPGWPGNPGQPGWPGNPGQPGGGAGQPWYPGQPGPGQSGYPGQPGSGQPSQSGYPGQPGSGAGGQSGYPAGGWSSGGWSAGDQPSSTGAGQETGAGWPMAGQAPSSSESSASPHTWPPHGQPAVPPQSPPSAPQPSAPPFGQPASADATQTIARQSADPTEAIARPTEARSSAEPTEAIARPSEATSSAEPTQALPRPDGDDDRTRRIDLGGQST</sequence>
<protein>
    <submittedName>
        <fullName evidence="3">Uncharacterized protein</fullName>
    </submittedName>
</protein>
<evidence type="ECO:0000313" key="4">
    <source>
        <dbReference type="Proteomes" id="UP000661193"/>
    </source>
</evidence>
<dbReference type="RefSeq" id="WP_203220235.1">
    <property type="nucleotide sequence ID" value="NZ_JAETXL010000001.1"/>
</dbReference>
<feature type="compositionally biased region" description="Polar residues" evidence="1">
    <location>
        <begin position="321"/>
        <end position="332"/>
    </location>
</feature>
<feature type="transmembrane region" description="Helical" evidence="2">
    <location>
        <begin position="138"/>
        <end position="155"/>
    </location>
</feature>
<keyword evidence="2" id="KW-0812">Transmembrane</keyword>
<feature type="transmembrane region" description="Helical" evidence="2">
    <location>
        <begin position="25"/>
        <end position="47"/>
    </location>
</feature>
<evidence type="ECO:0000256" key="2">
    <source>
        <dbReference type="SAM" id="Phobius"/>
    </source>
</evidence>
<feature type="compositionally biased region" description="Pro residues" evidence="1">
    <location>
        <begin position="289"/>
        <end position="315"/>
    </location>
</feature>
<organism evidence="3 4">
    <name type="scientific">Micromonospora fiedleri</name>
    <dbReference type="NCBI Taxonomy" id="1157498"/>
    <lineage>
        <taxon>Bacteria</taxon>
        <taxon>Bacillati</taxon>
        <taxon>Actinomycetota</taxon>
        <taxon>Actinomycetes</taxon>
        <taxon>Micromonosporales</taxon>
        <taxon>Micromonosporaceae</taxon>
        <taxon>Micromonospora</taxon>
    </lineage>
</organism>
<keyword evidence="2" id="KW-0472">Membrane</keyword>
<dbReference type="Proteomes" id="UP000661193">
    <property type="component" value="Unassembled WGS sequence"/>
</dbReference>
<feature type="compositionally biased region" description="Gly residues" evidence="1">
    <location>
        <begin position="208"/>
        <end position="219"/>
    </location>
</feature>
<feature type="transmembrane region" description="Helical" evidence="2">
    <location>
        <begin position="94"/>
        <end position="118"/>
    </location>
</feature>
<feature type="compositionally biased region" description="Low complexity" evidence="1">
    <location>
        <begin position="277"/>
        <end position="288"/>
    </location>
</feature>
<feature type="transmembrane region" description="Helical" evidence="2">
    <location>
        <begin position="59"/>
        <end position="82"/>
    </location>
</feature>
<dbReference type="EMBL" id="JAETXL010000001">
    <property type="protein sequence ID" value="MBL6275297.1"/>
    <property type="molecule type" value="Genomic_DNA"/>
</dbReference>
<keyword evidence="2" id="KW-1133">Transmembrane helix</keyword>
<gene>
    <name evidence="3" type="ORF">JMF97_03875</name>
</gene>
<name>A0ABS1UG38_9ACTN</name>